<feature type="compositionally biased region" description="Basic residues" evidence="3">
    <location>
        <begin position="887"/>
        <end position="905"/>
    </location>
</feature>
<feature type="compositionally biased region" description="Basic residues" evidence="3">
    <location>
        <begin position="834"/>
        <end position="843"/>
    </location>
</feature>
<organism evidence="7 8">
    <name type="scientific">Dermatophagoides farinae</name>
    <name type="common">American house dust mite</name>
    <dbReference type="NCBI Taxonomy" id="6954"/>
    <lineage>
        <taxon>Eukaryota</taxon>
        <taxon>Metazoa</taxon>
        <taxon>Ecdysozoa</taxon>
        <taxon>Arthropoda</taxon>
        <taxon>Chelicerata</taxon>
        <taxon>Arachnida</taxon>
        <taxon>Acari</taxon>
        <taxon>Acariformes</taxon>
        <taxon>Sarcoptiformes</taxon>
        <taxon>Astigmata</taxon>
        <taxon>Psoroptidia</taxon>
        <taxon>Analgoidea</taxon>
        <taxon>Pyroglyphidae</taxon>
        <taxon>Dermatophagoidinae</taxon>
        <taxon>Dermatophagoides</taxon>
    </lineage>
</organism>
<feature type="compositionally biased region" description="Low complexity" evidence="3">
    <location>
        <begin position="1456"/>
        <end position="1465"/>
    </location>
</feature>
<dbReference type="SMART" id="SM00228">
    <property type="entry name" value="PDZ"/>
    <property type="match status" value="1"/>
</dbReference>
<feature type="compositionally biased region" description="Basic residues" evidence="3">
    <location>
        <begin position="229"/>
        <end position="240"/>
    </location>
</feature>
<dbReference type="Gene3D" id="2.30.42.10">
    <property type="match status" value="1"/>
</dbReference>
<proteinExistence type="predicted"/>
<keyword evidence="1" id="KW-0677">Repeat</keyword>
<dbReference type="EMBL" id="ASGP02000007">
    <property type="protein sequence ID" value="KAH9497758.1"/>
    <property type="molecule type" value="Genomic_DNA"/>
</dbReference>
<comment type="caution">
    <text evidence="7">The sequence shown here is derived from an EMBL/GenBank/DDBJ whole genome shotgun (WGS) entry which is preliminary data.</text>
</comment>
<dbReference type="SMART" id="SM00233">
    <property type="entry name" value="PH"/>
    <property type="match status" value="2"/>
</dbReference>
<accession>A0A922KYZ6</accession>
<feature type="compositionally biased region" description="Low complexity" evidence="3">
    <location>
        <begin position="135"/>
        <end position="151"/>
    </location>
</feature>
<feature type="region of interest" description="Disordered" evidence="3">
    <location>
        <begin position="887"/>
        <end position="932"/>
    </location>
</feature>
<dbReference type="Pfam" id="PF00595">
    <property type="entry name" value="PDZ"/>
    <property type="match status" value="1"/>
</dbReference>
<evidence type="ECO:0000313" key="8">
    <source>
        <dbReference type="Proteomes" id="UP000790347"/>
    </source>
</evidence>
<dbReference type="Gene3D" id="2.30.29.30">
    <property type="entry name" value="Pleckstrin-homology domain (PH domain)/Phosphotyrosine-binding domain (PTB)"/>
    <property type="match status" value="2"/>
</dbReference>
<feature type="region of interest" description="Disordered" evidence="3">
    <location>
        <begin position="751"/>
        <end position="776"/>
    </location>
</feature>
<dbReference type="InterPro" id="IPR036034">
    <property type="entry name" value="PDZ_sf"/>
</dbReference>
<dbReference type="SUPFAM" id="SSF48065">
    <property type="entry name" value="DBL homology domain (DH-domain)"/>
    <property type="match status" value="1"/>
</dbReference>
<feature type="coiled-coil region" evidence="2">
    <location>
        <begin position="391"/>
        <end position="450"/>
    </location>
</feature>
<dbReference type="PANTHER" id="PTHR46001">
    <property type="entry name" value="TIAM (MAMMALIAN TUMOR INVASION AND METASTASIS FACTOR) HOMOLOG"/>
    <property type="match status" value="1"/>
</dbReference>
<dbReference type="InterPro" id="IPR001849">
    <property type="entry name" value="PH_domain"/>
</dbReference>
<feature type="region of interest" description="Disordered" evidence="3">
    <location>
        <begin position="214"/>
        <end position="244"/>
    </location>
</feature>
<feature type="domain" description="PH" evidence="4">
    <location>
        <begin position="254"/>
        <end position="371"/>
    </location>
</feature>
<feature type="region of interest" description="Disordered" evidence="3">
    <location>
        <begin position="96"/>
        <end position="151"/>
    </location>
</feature>
<evidence type="ECO:0000259" key="6">
    <source>
        <dbReference type="PROSITE" id="PS50106"/>
    </source>
</evidence>
<feature type="region of interest" description="Disordered" evidence="3">
    <location>
        <begin position="1035"/>
        <end position="1059"/>
    </location>
</feature>
<dbReference type="Gene3D" id="6.10.140.680">
    <property type="match status" value="1"/>
</dbReference>
<dbReference type="SMART" id="SM00325">
    <property type="entry name" value="RhoGEF"/>
    <property type="match status" value="1"/>
</dbReference>
<evidence type="ECO:0000259" key="5">
    <source>
        <dbReference type="PROSITE" id="PS50010"/>
    </source>
</evidence>
<feature type="compositionally biased region" description="Polar residues" evidence="3">
    <location>
        <begin position="96"/>
        <end position="110"/>
    </location>
</feature>
<evidence type="ECO:0000259" key="4">
    <source>
        <dbReference type="PROSITE" id="PS50003"/>
    </source>
</evidence>
<reference evidence="7" key="2">
    <citation type="journal article" date="2022" name="Res Sq">
        <title>Comparative Genomics Reveals Insights into the Divergent Evolution of Astigmatic Mites and Household Pest Adaptations.</title>
        <authorList>
            <person name="Xiong Q."/>
            <person name="Wan A.T.-Y."/>
            <person name="Liu X.-Y."/>
            <person name="Fung C.S.-H."/>
            <person name="Xiao X."/>
            <person name="Malainual N."/>
            <person name="Hou J."/>
            <person name="Wang L."/>
            <person name="Wang M."/>
            <person name="Yang K."/>
            <person name="Cui Y."/>
            <person name="Leung E."/>
            <person name="Nong W."/>
            <person name="Shin S.-K."/>
            <person name="Au S."/>
            <person name="Jeong K.Y."/>
            <person name="Chew F.T."/>
            <person name="Hui J."/>
            <person name="Leung T.F."/>
            <person name="Tungtrongchitr A."/>
            <person name="Zhong N."/>
            <person name="Liu Z."/>
            <person name="Tsui S."/>
        </authorList>
    </citation>
    <scope>NUCLEOTIDE SEQUENCE</scope>
    <source>
        <strain evidence="7">Derf</strain>
        <tissue evidence="7">Whole organism</tissue>
    </source>
</reference>
<feature type="domain" description="DH" evidence="5">
    <location>
        <begin position="1087"/>
        <end position="1269"/>
    </location>
</feature>
<dbReference type="SUPFAM" id="SSF50156">
    <property type="entry name" value="PDZ domain-like"/>
    <property type="match status" value="1"/>
</dbReference>
<dbReference type="InterPro" id="IPR011993">
    <property type="entry name" value="PH-like_dom_sf"/>
</dbReference>
<dbReference type="PROSITE" id="PS50010">
    <property type="entry name" value="DH_2"/>
    <property type="match status" value="1"/>
</dbReference>
<dbReference type="Pfam" id="PF18385">
    <property type="entry name" value="Tiam_CC_Ex"/>
    <property type="match status" value="1"/>
</dbReference>
<name>A0A922KYZ6_DERFA</name>
<evidence type="ECO:0000256" key="2">
    <source>
        <dbReference type="SAM" id="Coils"/>
    </source>
</evidence>
<protein>
    <submittedName>
        <fullName evidence="7">T-lymphoma invasion and metastasis-inducing protein 1</fullName>
    </submittedName>
</protein>
<reference evidence="7" key="1">
    <citation type="submission" date="2013-05" db="EMBL/GenBank/DDBJ databases">
        <authorList>
            <person name="Yim A.K.Y."/>
            <person name="Chan T.F."/>
            <person name="Ji K.M."/>
            <person name="Liu X.Y."/>
            <person name="Zhou J.W."/>
            <person name="Li R.Q."/>
            <person name="Yang K.Y."/>
            <person name="Li J."/>
            <person name="Li M."/>
            <person name="Law P.T.W."/>
            <person name="Wu Y.L."/>
            <person name="Cai Z.L."/>
            <person name="Qin H."/>
            <person name="Bao Y."/>
            <person name="Leung R.K.K."/>
            <person name="Ng P.K.S."/>
            <person name="Zou J."/>
            <person name="Zhong X.J."/>
            <person name="Ran P.X."/>
            <person name="Zhong N.S."/>
            <person name="Liu Z.G."/>
            <person name="Tsui S.K.W."/>
        </authorList>
    </citation>
    <scope>NUCLEOTIDE SEQUENCE</scope>
    <source>
        <strain evidence="7">Derf</strain>
        <tissue evidence="7">Whole organism</tissue>
    </source>
</reference>
<evidence type="ECO:0000313" key="7">
    <source>
        <dbReference type="EMBL" id="KAH9497758.1"/>
    </source>
</evidence>
<dbReference type="CDD" id="cd00160">
    <property type="entry name" value="RhoGEF"/>
    <property type="match status" value="1"/>
</dbReference>
<evidence type="ECO:0000256" key="3">
    <source>
        <dbReference type="SAM" id="MobiDB-lite"/>
    </source>
</evidence>
<dbReference type="InterPro" id="IPR043537">
    <property type="entry name" value="Tiam1/Tiam2/Sif"/>
</dbReference>
<feature type="compositionally biased region" description="Low complexity" evidence="3">
    <location>
        <begin position="844"/>
        <end position="859"/>
    </location>
</feature>
<feature type="compositionally biased region" description="Low complexity" evidence="3">
    <location>
        <begin position="751"/>
        <end position="765"/>
    </location>
</feature>
<dbReference type="Gene3D" id="1.20.900.10">
    <property type="entry name" value="Dbl homology (DH) domain"/>
    <property type="match status" value="1"/>
</dbReference>
<gene>
    <name evidence="7" type="primary">TIAM1_2</name>
    <name evidence="7" type="ORF">DERF_013717</name>
</gene>
<feature type="region of interest" description="Disordered" evidence="3">
    <location>
        <begin position="1"/>
        <end position="73"/>
    </location>
</feature>
<dbReference type="InterPro" id="IPR040655">
    <property type="entry name" value="TIAM1_CC-Ex"/>
</dbReference>
<feature type="compositionally biased region" description="Polar residues" evidence="3">
    <location>
        <begin position="1"/>
        <end position="11"/>
    </location>
</feature>
<dbReference type="PROSITE" id="PS50106">
    <property type="entry name" value="PDZ"/>
    <property type="match status" value="1"/>
</dbReference>
<feature type="region of interest" description="Disordered" evidence="3">
    <location>
        <begin position="830"/>
        <end position="870"/>
    </location>
</feature>
<dbReference type="InterPro" id="IPR001478">
    <property type="entry name" value="PDZ"/>
</dbReference>
<dbReference type="Pfam" id="PF00169">
    <property type="entry name" value="PH"/>
    <property type="match status" value="1"/>
</dbReference>
<dbReference type="Pfam" id="PF00621">
    <property type="entry name" value="RhoGEF"/>
    <property type="match status" value="1"/>
</dbReference>
<dbReference type="GO" id="GO:0007264">
    <property type="term" value="P:small GTPase-mediated signal transduction"/>
    <property type="evidence" value="ECO:0007669"/>
    <property type="project" value="InterPro"/>
</dbReference>
<dbReference type="PANTHER" id="PTHR46001:SF3">
    <property type="entry name" value="PROTEIN STILL LIFE, ISOFORM SIF TYPE 1"/>
    <property type="match status" value="1"/>
</dbReference>
<feature type="region of interest" description="Disordered" evidence="3">
    <location>
        <begin position="1452"/>
        <end position="1471"/>
    </location>
</feature>
<dbReference type="GO" id="GO:0005085">
    <property type="term" value="F:guanyl-nucleotide exchange factor activity"/>
    <property type="evidence" value="ECO:0007669"/>
    <property type="project" value="InterPro"/>
</dbReference>
<dbReference type="CDD" id="cd00136">
    <property type="entry name" value="PDZ_canonical"/>
    <property type="match status" value="1"/>
</dbReference>
<feature type="compositionally biased region" description="Basic residues" evidence="3">
    <location>
        <begin position="915"/>
        <end position="932"/>
    </location>
</feature>
<dbReference type="SUPFAM" id="SSF50729">
    <property type="entry name" value="PH domain-like"/>
    <property type="match status" value="2"/>
</dbReference>
<feature type="compositionally biased region" description="Basic residues" evidence="3">
    <location>
        <begin position="111"/>
        <end position="126"/>
    </location>
</feature>
<dbReference type="InterPro" id="IPR000219">
    <property type="entry name" value="DH_dom"/>
</dbReference>
<dbReference type="PROSITE" id="PS50003">
    <property type="entry name" value="PH_DOMAIN"/>
    <property type="match status" value="1"/>
</dbReference>
<dbReference type="Pfam" id="PF23014">
    <property type="entry name" value="PH_Tiam1"/>
    <property type="match status" value="1"/>
</dbReference>
<sequence>MASHRQQNIQQHSVTVHHSDDHHHHHHDSKSLPTYKLKPNNNNSQQQQQQQQYVAQQQFQQQHHQRSTQTKSFDDNTLLYHHTTKDPQLSSYIQQHQYPQTEPKQYSNTSGHHHHHHHQKHRRHSSTSRIKNDRGLSTTTTGVGGSNNVKNNSNFITSITNNFMSFGAPFLFDWRLFCERGQPRYVHKHEGDGLRVDECEARFLNKIAQEERASLNAISDEDDQSTSLRHQHQQQQRKNKSSSAAAMNVECLGSVRKSGFLSVKKWLIRKKNSLELARKRGWKGYWVCLKGTTLLFYRCDCDDNKSGGHVIEARPRHLIFVDACLVQAIPEHPKRDFVFCLSTAFGDAYLLDAPCLVERDFWIAAIHCACAAQLARSSGRATVSHVLHKEIKRLEETIEFDTRAKTEAEQIISTALATGSLTATEAKSKQQQLMNQIHNLEEKIEKNRIEIFRFRAYLAAITNEEDPNPKTLLSQTTKRSKIQLNRLGVFSVSSLHAFNCAKNPTIIGNLTRSSSEDNLCAQNSISTYEHYAQMKSNLSNAIHKEIRVTVFVKMLNGELNKLEFNAALSADQVLGKLLPSSIARDYYLRHMDDSSIIFKRHETILNHSNITLEIVPKIMFTCEMTRESNDTLFGFSVESELCQDDLRVYVSRVEPGSLAALQSLRRGDEIVVINGAFVQDLDMMYVESILQEELALCLTIRAARDEMNINSRPSSSQCNFGHTTNSWNQNINVNPATSLSAIDLTQIPVVQQQSQQQQQPQQQQPNTDDLIESLVCPPPPPIDVSQMILSEKQLSKYIVPKVDNYLLSPPPPPPSNDDKFMHCQHKKSFIDSRHHSHHHHRSSNRSFSSKSAKCSSSAKCTNVNNNDQIPIRPHSAAAISYPRSGHHLHRHHYHGHHHQGHHHSRSSNVSVTNPNHHHHHHHHHHHSSTKHIYHINDPHQANLYGLLEQQLAISGNYDAQQQPQPQSIVPNSNQSTFDHQSTLLMTNPPIDQQHIPTMIPTSASVGGSGGGIQPELAQISETELATLNESSIISRGKIDDQQRQQQQQIDKSLDLGKNQTPSINVHEELSSSSATKNLYGGEITNEKLRKVIHELLDTEITYCQALDQLMTLYLDPLLKSSALTILDSRILIGSIPTVIITQNQFREDLTTIINNDDLNIEGIAKCFLNYSNDFKNYSTFCASHAKAIKLLADEKSILHEWLTKQSKLLKHPNMYSLESYLIRPIQRILKYPLLLSQMKTLCLKDSQPYFKINEALRAIENVAEHINEMQRINEEYGTIFENLLTSTKSAGSSKKTICPFDLTPTSLLHYGGVEWINSLEFLGKSFRKSTSNSGGLNLHSMCFVFRQCVVFLCKETVRHGKSKKQSATDMEIIRHQVLIPVSEVQVRACPQTTEQELDFKWELIQLKTNAQGKRSEKIFRLANSTNEYRNLFLRTIRQIIREDVRRMNIMGSKQISTKSETSPTTKKNDKKHIVSFASTQNLTRCGYCGEDFTKMFKKV</sequence>
<dbReference type="InterPro" id="IPR055230">
    <property type="entry name" value="PH_Tiam1/2"/>
</dbReference>
<feature type="compositionally biased region" description="Low complexity" evidence="3">
    <location>
        <begin position="45"/>
        <end position="62"/>
    </location>
</feature>
<keyword evidence="8" id="KW-1185">Reference proteome</keyword>
<evidence type="ECO:0000256" key="1">
    <source>
        <dbReference type="ARBA" id="ARBA00022737"/>
    </source>
</evidence>
<dbReference type="InterPro" id="IPR035899">
    <property type="entry name" value="DBL_dom_sf"/>
</dbReference>
<keyword evidence="2" id="KW-0175">Coiled coil</keyword>
<dbReference type="Proteomes" id="UP000790347">
    <property type="component" value="Unassembled WGS sequence"/>
</dbReference>
<feature type="domain" description="PDZ" evidence="6">
    <location>
        <begin position="621"/>
        <end position="692"/>
    </location>
</feature>